<dbReference type="Proteomes" id="UP000054196">
    <property type="component" value="Unassembled WGS sequence"/>
</dbReference>
<accession>R7S4E3</accession>
<reference evidence="3" key="1">
    <citation type="journal article" date="2012" name="Science">
        <title>The Paleozoic origin of enzymatic lignin decomposition reconstructed from 31 fungal genomes.</title>
        <authorList>
            <person name="Floudas D."/>
            <person name="Binder M."/>
            <person name="Riley R."/>
            <person name="Barry K."/>
            <person name="Blanchette R.A."/>
            <person name="Henrissat B."/>
            <person name="Martinez A.T."/>
            <person name="Otillar R."/>
            <person name="Spatafora J.W."/>
            <person name="Yadav J.S."/>
            <person name="Aerts A."/>
            <person name="Benoit I."/>
            <person name="Boyd A."/>
            <person name="Carlson A."/>
            <person name="Copeland A."/>
            <person name="Coutinho P.M."/>
            <person name="de Vries R.P."/>
            <person name="Ferreira P."/>
            <person name="Findley K."/>
            <person name="Foster B."/>
            <person name="Gaskell J."/>
            <person name="Glotzer D."/>
            <person name="Gorecki P."/>
            <person name="Heitman J."/>
            <person name="Hesse C."/>
            <person name="Hori C."/>
            <person name="Igarashi K."/>
            <person name="Jurgens J.A."/>
            <person name="Kallen N."/>
            <person name="Kersten P."/>
            <person name="Kohler A."/>
            <person name="Kuees U."/>
            <person name="Kumar T.K.A."/>
            <person name="Kuo A."/>
            <person name="LaButti K."/>
            <person name="Larrondo L.F."/>
            <person name="Lindquist E."/>
            <person name="Ling A."/>
            <person name="Lombard V."/>
            <person name="Lucas S."/>
            <person name="Lundell T."/>
            <person name="Martin R."/>
            <person name="McLaughlin D.J."/>
            <person name="Morgenstern I."/>
            <person name="Morin E."/>
            <person name="Murat C."/>
            <person name="Nagy L.G."/>
            <person name="Nolan M."/>
            <person name="Ohm R.A."/>
            <person name="Patyshakuliyeva A."/>
            <person name="Rokas A."/>
            <person name="Ruiz-Duenas F.J."/>
            <person name="Sabat G."/>
            <person name="Salamov A."/>
            <person name="Samejima M."/>
            <person name="Schmutz J."/>
            <person name="Slot J.C."/>
            <person name="St John F."/>
            <person name="Stenlid J."/>
            <person name="Sun H."/>
            <person name="Sun S."/>
            <person name="Syed K."/>
            <person name="Tsang A."/>
            <person name="Wiebenga A."/>
            <person name="Young D."/>
            <person name="Pisabarro A."/>
            <person name="Eastwood D.C."/>
            <person name="Martin F."/>
            <person name="Cullen D."/>
            <person name="Grigoriev I.V."/>
            <person name="Hibbett D.S."/>
        </authorList>
    </citation>
    <scope>NUCLEOTIDE SEQUENCE [LARGE SCALE GENOMIC DNA]</scope>
    <source>
        <strain evidence="3">HHB-11173 SS5</strain>
    </source>
</reference>
<proteinExistence type="predicted"/>
<dbReference type="EMBL" id="JH687553">
    <property type="protein sequence ID" value="EIN04672.1"/>
    <property type="molecule type" value="Genomic_DNA"/>
</dbReference>
<dbReference type="GeneID" id="18880042"/>
<keyword evidence="3" id="KW-1185">Reference proteome</keyword>
<feature type="region of interest" description="Disordered" evidence="1">
    <location>
        <begin position="69"/>
        <end position="128"/>
    </location>
</feature>
<feature type="compositionally biased region" description="Polar residues" evidence="1">
    <location>
        <begin position="117"/>
        <end position="126"/>
    </location>
</feature>
<organism evidence="2 3">
    <name type="scientific">Punctularia strigosozonata (strain HHB-11173)</name>
    <name type="common">White-rot fungus</name>
    <dbReference type="NCBI Taxonomy" id="741275"/>
    <lineage>
        <taxon>Eukaryota</taxon>
        <taxon>Fungi</taxon>
        <taxon>Dikarya</taxon>
        <taxon>Basidiomycota</taxon>
        <taxon>Agaricomycotina</taxon>
        <taxon>Agaricomycetes</taxon>
        <taxon>Corticiales</taxon>
        <taxon>Punctulariaceae</taxon>
        <taxon>Punctularia</taxon>
    </lineage>
</organism>
<dbReference type="HOGENOM" id="CLU_1262103_0_0_1"/>
<evidence type="ECO:0000313" key="2">
    <source>
        <dbReference type="EMBL" id="EIN04672.1"/>
    </source>
</evidence>
<evidence type="ECO:0000313" key="3">
    <source>
        <dbReference type="Proteomes" id="UP000054196"/>
    </source>
</evidence>
<protein>
    <submittedName>
        <fullName evidence="2">Uncharacterized protein</fullName>
    </submittedName>
</protein>
<feature type="compositionally biased region" description="Pro residues" evidence="1">
    <location>
        <begin position="104"/>
        <end position="113"/>
    </location>
</feature>
<evidence type="ECO:0000256" key="1">
    <source>
        <dbReference type="SAM" id="MobiDB-lite"/>
    </source>
</evidence>
<dbReference type="KEGG" id="psq:PUNSTDRAFT_138320"/>
<dbReference type="AlphaFoldDB" id="R7S4E3"/>
<sequence>MSKDRRDGWRVGLADPRAPANYELNAYNTYAVTAYGGAVHQGWTNQNVVHYPVPQLRYCAPEFQATATPSAARQRIAAPPTGNGGMALGRPDNSPARVQGAVNPPRPSPPAPPRVNGTINDNTQPSAVPGAGRQVAALQASLAGQSAPDPTVSSIRAADGSISLAKIGDLLAKGKSGDVRVSTSNPDRVVLTVEMLTARFELTASQAEEILRELTRIRS</sequence>
<name>R7S4E3_PUNST</name>
<gene>
    <name evidence="2" type="ORF">PUNSTDRAFT_138320</name>
</gene>
<dbReference type="RefSeq" id="XP_007388065.1">
    <property type="nucleotide sequence ID" value="XM_007388003.1"/>
</dbReference>